<accession>A0A5A5TFS5</accession>
<comment type="caution">
    <text evidence="1">The sequence shown here is derived from an EMBL/GenBank/DDBJ whole genome shotgun (WGS) entry which is preliminary data.</text>
</comment>
<gene>
    <name evidence="1" type="ORF">KDI_36620</name>
</gene>
<dbReference type="SUPFAM" id="SSF52833">
    <property type="entry name" value="Thioredoxin-like"/>
    <property type="match status" value="1"/>
</dbReference>
<protein>
    <submittedName>
        <fullName evidence="1">Thioredoxin-like reductase</fullName>
    </submittedName>
</protein>
<dbReference type="EMBL" id="BIXY01000060">
    <property type="protein sequence ID" value="GCF10098.1"/>
    <property type="molecule type" value="Genomic_DNA"/>
</dbReference>
<evidence type="ECO:0000313" key="2">
    <source>
        <dbReference type="Proteomes" id="UP000322530"/>
    </source>
</evidence>
<dbReference type="InterPro" id="IPR053977">
    <property type="entry name" value="Rv2466c-like"/>
</dbReference>
<keyword evidence="2" id="KW-1185">Reference proteome</keyword>
<dbReference type="AlphaFoldDB" id="A0A5A5TFS5"/>
<sequence length="212" mass="23773">MSVQETKETLHINFHTDPLCPLAWRTALWAREARQLRPIEITWRLFSLEIVNRPAGAQPDYVNGRGWTALRTLSLARRLHGNETFEKLYIELGNAAHGRKEDISDRKVVEASAEAAGLGAAFVEQALADDATRLDVISDHEEAVKRYHAFGVPTIALADSHVGYYGPVIHSVPKGEEAAEMWDHFVWALHNANLFELKRDRAAAPPFEPVFA</sequence>
<reference evidence="1 2" key="1">
    <citation type="submission" date="2019-01" db="EMBL/GenBank/DDBJ databases">
        <title>Draft genome sequence of Dictyobacter sp. Uno17.</title>
        <authorList>
            <person name="Wang C.M."/>
            <person name="Zheng Y."/>
            <person name="Sakai Y."/>
            <person name="Abe K."/>
            <person name="Yokota A."/>
            <person name="Yabe S."/>
        </authorList>
    </citation>
    <scope>NUCLEOTIDE SEQUENCE [LARGE SCALE GENOMIC DNA]</scope>
    <source>
        <strain evidence="1 2">Uno17</strain>
    </source>
</reference>
<dbReference type="InterPro" id="IPR036249">
    <property type="entry name" value="Thioredoxin-like_sf"/>
</dbReference>
<proteinExistence type="predicted"/>
<dbReference type="Pfam" id="PF22234">
    <property type="entry name" value="Rv2466c-like"/>
    <property type="match status" value="1"/>
</dbReference>
<dbReference type="RefSeq" id="WP_149403002.1">
    <property type="nucleotide sequence ID" value="NZ_BIXY01000060.1"/>
</dbReference>
<evidence type="ECO:0000313" key="1">
    <source>
        <dbReference type="EMBL" id="GCF10098.1"/>
    </source>
</evidence>
<name>A0A5A5TFS5_9CHLR</name>
<dbReference type="Gene3D" id="3.40.30.10">
    <property type="entry name" value="Glutaredoxin"/>
    <property type="match status" value="1"/>
</dbReference>
<dbReference type="Proteomes" id="UP000322530">
    <property type="component" value="Unassembled WGS sequence"/>
</dbReference>
<organism evidence="1 2">
    <name type="scientific">Dictyobacter arantiisoli</name>
    <dbReference type="NCBI Taxonomy" id="2014874"/>
    <lineage>
        <taxon>Bacteria</taxon>
        <taxon>Bacillati</taxon>
        <taxon>Chloroflexota</taxon>
        <taxon>Ktedonobacteria</taxon>
        <taxon>Ktedonobacterales</taxon>
        <taxon>Dictyobacteraceae</taxon>
        <taxon>Dictyobacter</taxon>
    </lineage>
</organism>
<dbReference type="OrthoDB" id="4125991at2"/>